<evidence type="ECO:0000313" key="2">
    <source>
        <dbReference type="EMBL" id="WMW79262.1"/>
    </source>
</evidence>
<feature type="domain" description="VOC" evidence="1">
    <location>
        <begin position="14"/>
        <end position="141"/>
    </location>
</feature>
<organism evidence="2 3">
    <name type="scientific">Undibacterium cyanobacteriorum</name>
    <dbReference type="NCBI Taxonomy" id="3073561"/>
    <lineage>
        <taxon>Bacteria</taxon>
        <taxon>Pseudomonadati</taxon>
        <taxon>Pseudomonadota</taxon>
        <taxon>Betaproteobacteria</taxon>
        <taxon>Burkholderiales</taxon>
        <taxon>Oxalobacteraceae</taxon>
        <taxon>Undibacterium</taxon>
    </lineage>
</organism>
<keyword evidence="3" id="KW-1185">Reference proteome</keyword>
<dbReference type="InterPro" id="IPR004360">
    <property type="entry name" value="Glyas_Fos-R_dOase_dom"/>
</dbReference>
<sequence>MPNFAAEAQRQMQNIGLITLVVQDYDEAIAFYVGRLGFELVEDQFMPEQNKRWVVIAPSGATASSTKLLLARASNELQSTRVGNQTGGRVMGFLHTDDFQADVERYKANGVRFAREPQLAPYGWVAVIQDLYGNLWDLIGPAT</sequence>
<dbReference type="Pfam" id="PF00903">
    <property type="entry name" value="Glyoxalase"/>
    <property type="match status" value="1"/>
</dbReference>
<protein>
    <submittedName>
        <fullName evidence="2">VOC family protein</fullName>
    </submittedName>
</protein>
<dbReference type="InterPro" id="IPR029068">
    <property type="entry name" value="Glyas_Bleomycin-R_OHBP_Dase"/>
</dbReference>
<dbReference type="SUPFAM" id="SSF54593">
    <property type="entry name" value="Glyoxalase/Bleomycin resistance protein/Dihydroxybiphenyl dioxygenase"/>
    <property type="match status" value="1"/>
</dbReference>
<dbReference type="EMBL" id="CP133720">
    <property type="protein sequence ID" value="WMW79262.1"/>
    <property type="molecule type" value="Genomic_DNA"/>
</dbReference>
<evidence type="ECO:0000259" key="1">
    <source>
        <dbReference type="PROSITE" id="PS51819"/>
    </source>
</evidence>
<dbReference type="InterPro" id="IPR037523">
    <property type="entry name" value="VOC_core"/>
</dbReference>
<evidence type="ECO:0000313" key="3">
    <source>
        <dbReference type="Proteomes" id="UP001181355"/>
    </source>
</evidence>
<dbReference type="PANTHER" id="PTHR36437">
    <property type="entry name" value="GLYOXALASE/BLEOMYCIN RESISTANCE PROTEIN/DIOXYGENASE"/>
    <property type="match status" value="1"/>
</dbReference>
<gene>
    <name evidence="2" type="ORF">RF679_11445</name>
</gene>
<dbReference type="Gene3D" id="3.10.180.10">
    <property type="entry name" value="2,3-Dihydroxybiphenyl 1,2-Dioxygenase, domain 1"/>
    <property type="match status" value="1"/>
</dbReference>
<proteinExistence type="predicted"/>
<dbReference type="Proteomes" id="UP001181355">
    <property type="component" value="Chromosome"/>
</dbReference>
<dbReference type="PANTHER" id="PTHR36437:SF2">
    <property type="entry name" value="GLYOXALASE_BLEOMYCIN RESISTANCE PROTEIN_DIOXYGENASE"/>
    <property type="match status" value="1"/>
</dbReference>
<name>A0ABY9RDG8_9BURK</name>
<accession>A0ABY9RDG8</accession>
<reference evidence="2" key="1">
    <citation type="submission" date="2023-09" db="EMBL/GenBank/DDBJ databases">
        <title>Undibacterium sp. 20NA77.5 isolated from freshwater.</title>
        <authorList>
            <person name="Le V."/>
            <person name="Ko S.-R."/>
            <person name="Ahn C.-Y."/>
            <person name="Oh H.-M."/>
        </authorList>
    </citation>
    <scope>NUCLEOTIDE SEQUENCE</scope>
    <source>
        <strain evidence="2">20NA77.5</strain>
    </source>
</reference>
<dbReference type="PROSITE" id="PS51819">
    <property type="entry name" value="VOC"/>
    <property type="match status" value="1"/>
</dbReference>